<dbReference type="Pfam" id="PF25100">
    <property type="entry name" value="DUF7809"/>
    <property type="match status" value="1"/>
</dbReference>
<dbReference type="PANTHER" id="PTHR21447:SF11">
    <property type="entry name" value="RING-TYPE DOMAIN-CONTAINING PROTEIN"/>
    <property type="match status" value="1"/>
</dbReference>
<evidence type="ECO:0000313" key="4">
    <source>
        <dbReference type="Proteomes" id="UP000230233"/>
    </source>
</evidence>
<dbReference type="GO" id="GO:0045087">
    <property type="term" value="P:innate immune response"/>
    <property type="evidence" value="ECO:0007669"/>
    <property type="project" value="TreeGrafter"/>
</dbReference>
<feature type="compositionally biased region" description="Basic and acidic residues" evidence="1">
    <location>
        <begin position="560"/>
        <end position="582"/>
    </location>
</feature>
<accession>A0A2G5T9A7</accession>
<dbReference type="InterPro" id="IPR056711">
    <property type="entry name" value="DUF7809"/>
</dbReference>
<comment type="caution">
    <text evidence="3">The sequence shown here is derived from an EMBL/GenBank/DDBJ whole genome shotgun (WGS) entry which is preliminary data.</text>
</comment>
<sequence>MNKVPISYTNPLGDKRFLLNHKRPGHGPIFYAFLHEDHHDIVNYSSGDFCIHNESKNLDYYGGAGTLFTQVEQFRNFPGNLDFFETDLSTPYLTRAWPKFYMSMKNQKKVYIYKQDLLSMMQMQLMKNLEPQAHTDFALIANILGIYLRTKEEMMDGKFEFAPYDETKMNEFGKKVGGRFKFAMERRETYTSNQLNDKKTVEEVSRRLKNILPPNHRDPEYVGLDQLLTRLNEDNPVEKNHQRYEYIITLTKVVVGEFNTFINANKSWFLPIPVDQNPRIAYVRVLQEPKGSYLFGFELLKEMRRCGMNTEVLEEKLREKRDNYCLEIEEVRSLIKDKNIELILTLVTASPIKEPIWMPAPGGKFCIPSTDFVQSLIARIHNTGYFQKATVEMRDKLIEEFALLKQVLEDAKIGYRDITASETKQVKKQILDDLYRNDVEPISLHLKQEVRQKPNGQWTTEDLESEIRHLGLDVPFPNIFSIVQNIIKWKPDFHSVTDLFTAVEVSMFYCVIKEAGIAEYYLEDADGWYARVEPPETAKVLESLRRLGTTEASETTKALKATEPRKTRAEPSEAKNEPLEKI</sequence>
<dbReference type="EMBL" id="PDUG01000005">
    <property type="protein sequence ID" value="PIC23749.1"/>
    <property type="molecule type" value="Genomic_DNA"/>
</dbReference>
<organism evidence="3 4">
    <name type="scientific">Caenorhabditis nigoni</name>
    <dbReference type="NCBI Taxonomy" id="1611254"/>
    <lineage>
        <taxon>Eukaryota</taxon>
        <taxon>Metazoa</taxon>
        <taxon>Ecdysozoa</taxon>
        <taxon>Nematoda</taxon>
        <taxon>Chromadorea</taxon>
        <taxon>Rhabditida</taxon>
        <taxon>Rhabditina</taxon>
        <taxon>Rhabditomorpha</taxon>
        <taxon>Rhabditoidea</taxon>
        <taxon>Rhabditidae</taxon>
        <taxon>Peloderinae</taxon>
        <taxon>Caenorhabditis</taxon>
    </lineage>
</organism>
<proteinExistence type="predicted"/>
<feature type="domain" description="DUF7809" evidence="2">
    <location>
        <begin position="111"/>
        <end position="271"/>
    </location>
</feature>
<evidence type="ECO:0000259" key="2">
    <source>
        <dbReference type="Pfam" id="PF25100"/>
    </source>
</evidence>
<dbReference type="PANTHER" id="PTHR21447">
    <property type="entry name" value="RING-TYPE DOMAIN-CONTAINING PROTEIN-RELATED"/>
    <property type="match status" value="1"/>
</dbReference>
<evidence type="ECO:0000256" key="1">
    <source>
        <dbReference type="SAM" id="MobiDB-lite"/>
    </source>
</evidence>
<dbReference type="Proteomes" id="UP000230233">
    <property type="component" value="Chromosome V"/>
</dbReference>
<feature type="region of interest" description="Disordered" evidence="1">
    <location>
        <begin position="549"/>
        <end position="582"/>
    </location>
</feature>
<name>A0A2G5T9A7_9PELO</name>
<keyword evidence="4" id="KW-1185">Reference proteome</keyword>
<gene>
    <name evidence="3" type="primary">Cnig_chr_V.g17336</name>
    <name evidence="3" type="ORF">B9Z55_017336</name>
</gene>
<evidence type="ECO:0000313" key="3">
    <source>
        <dbReference type="EMBL" id="PIC23749.1"/>
    </source>
</evidence>
<dbReference type="GO" id="GO:0045121">
    <property type="term" value="C:membrane raft"/>
    <property type="evidence" value="ECO:0007669"/>
    <property type="project" value="TreeGrafter"/>
</dbReference>
<reference evidence="4" key="1">
    <citation type="submission" date="2017-10" db="EMBL/GenBank/DDBJ databases">
        <title>Rapid genome shrinkage in a self-fertile nematode reveals novel sperm competition proteins.</title>
        <authorList>
            <person name="Yin D."/>
            <person name="Schwarz E.M."/>
            <person name="Thomas C.G."/>
            <person name="Felde R.L."/>
            <person name="Korf I.F."/>
            <person name="Cutter A.D."/>
            <person name="Schartner C.M."/>
            <person name="Ralston E.J."/>
            <person name="Meyer B.J."/>
            <person name="Haag E.S."/>
        </authorList>
    </citation>
    <scope>NUCLEOTIDE SEQUENCE [LARGE SCALE GENOMIC DNA]</scope>
    <source>
        <strain evidence="4">JU1422</strain>
    </source>
</reference>
<dbReference type="AlphaFoldDB" id="A0A2G5T9A7"/>
<dbReference type="OrthoDB" id="5795035at2759"/>
<protein>
    <recommendedName>
        <fullName evidence="2">DUF7809 domain-containing protein</fullName>
    </recommendedName>
</protein>